<proteinExistence type="inferred from homology"/>
<comment type="caution">
    <text evidence="5">The sequence shown here is derived from an EMBL/GenBank/DDBJ whole genome shotgun (WGS) entry which is preliminary data.</text>
</comment>
<comment type="subcellular location">
    <subcellularLocation>
        <location evidence="1">Lysosome membrane</location>
    </subcellularLocation>
</comment>
<organism evidence="5 9">
    <name type="scientific">Rotaria sordida</name>
    <dbReference type="NCBI Taxonomy" id="392033"/>
    <lineage>
        <taxon>Eukaryota</taxon>
        <taxon>Metazoa</taxon>
        <taxon>Spiralia</taxon>
        <taxon>Gnathifera</taxon>
        <taxon>Rotifera</taxon>
        <taxon>Eurotatoria</taxon>
        <taxon>Bdelloidea</taxon>
        <taxon>Philodinida</taxon>
        <taxon>Philodinidae</taxon>
        <taxon>Rotaria</taxon>
    </lineage>
</organism>
<dbReference type="PANTHER" id="PTHR21146">
    <property type="entry name" value="MEF2B PROTEIN"/>
    <property type="match status" value="1"/>
</dbReference>
<evidence type="ECO:0000313" key="9">
    <source>
        <dbReference type="Proteomes" id="UP000663870"/>
    </source>
</evidence>
<dbReference type="Proteomes" id="UP000663874">
    <property type="component" value="Unassembled WGS sequence"/>
</dbReference>
<evidence type="ECO:0000313" key="7">
    <source>
        <dbReference type="EMBL" id="CAF1072711.1"/>
    </source>
</evidence>
<dbReference type="EMBL" id="CAJNOH010000011">
    <property type="protein sequence ID" value="CAF0746425.1"/>
    <property type="molecule type" value="Genomic_DNA"/>
</dbReference>
<evidence type="ECO:0000256" key="2">
    <source>
        <dbReference type="ARBA" id="ARBA00010463"/>
    </source>
</evidence>
<comment type="similarity">
    <text evidence="2">Belongs to the BORCS8 family.</text>
</comment>
<reference evidence="5" key="1">
    <citation type="submission" date="2021-02" db="EMBL/GenBank/DDBJ databases">
        <authorList>
            <person name="Nowell W R."/>
        </authorList>
    </citation>
    <scope>NUCLEOTIDE SEQUENCE</scope>
</reference>
<evidence type="ECO:0000256" key="4">
    <source>
        <dbReference type="ARBA" id="ARBA00023228"/>
    </source>
</evidence>
<dbReference type="InterPro" id="IPR019320">
    <property type="entry name" value="BORCS8"/>
</dbReference>
<name>A0A813N466_9BILA</name>
<dbReference type="Pfam" id="PF10167">
    <property type="entry name" value="BORCS8"/>
    <property type="match status" value="1"/>
</dbReference>
<protein>
    <submittedName>
        <fullName evidence="5">Uncharacterized protein</fullName>
    </submittedName>
</protein>
<evidence type="ECO:0000313" key="6">
    <source>
        <dbReference type="EMBL" id="CAF0746425.1"/>
    </source>
</evidence>
<evidence type="ECO:0000256" key="3">
    <source>
        <dbReference type="ARBA" id="ARBA00023136"/>
    </source>
</evidence>
<dbReference type="Proteomes" id="UP000663854">
    <property type="component" value="Unassembled WGS sequence"/>
</dbReference>
<accession>A0A813N466</accession>
<evidence type="ECO:0000313" key="5">
    <source>
        <dbReference type="EMBL" id="CAF0733222.1"/>
    </source>
</evidence>
<keyword evidence="3" id="KW-0472">Membrane</keyword>
<gene>
    <name evidence="8" type="ORF">FNK824_LOCUS15536</name>
    <name evidence="5" type="ORF">JXQ802_LOCUS647</name>
    <name evidence="6" type="ORF">PYM288_LOCUS1847</name>
    <name evidence="7" type="ORF">SEV965_LOCUS14440</name>
</gene>
<dbReference type="PANTHER" id="PTHR21146:SF0">
    <property type="entry name" value="BLOC-1-RELATED COMPLEX SUBUNIT 8"/>
    <property type="match status" value="1"/>
</dbReference>
<dbReference type="GO" id="GO:0005765">
    <property type="term" value="C:lysosomal membrane"/>
    <property type="evidence" value="ECO:0007669"/>
    <property type="project" value="UniProtKB-SubCell"/>
</dbReference>
<evidence type="ECO:0000256" key="1">
    <source>
        <dbReference type="ARBA" id="ARBA00004656"/>
    </source>
</evidence>
<keyword evidence="4" id="KW-0458">Lysosome</keyword>
<dbReference type="EMBL" id="CAJOBE010002260">
    <property type="protein sequence ID" value="CAF3810482.1"/>
    <property type="molecule type" value="Genomic_DNA"/>
</dbReference>
<dbReference type="GO" id="GO:0099078">
    <property type="term" value="C:BORC complex"/>
    <property type="evidence" value="ECO:0007669"/>
    <property type="project" value="TreeGrafter"/>
</dbReference>
<dbReference type="EMBL" id="CAJNOU010000719">
    <property type="protein sequence ID" value="CAF1072711.1"/>
    <property type="molecule type" value="Genomic_DNA"/>
</dbReference>
<keyword evidence="9" id="KW-1185">Reference proteome</keyword>
<dbReference type="Proteomes" id="UP000663870">
    <property type="component" value="Unassembled WGS sequence"/>
</dbReference>
<dbReference type="EMBL" id="CAJNOL010000007">
    <property type="protein sequence ID" value="CAF0733222.1"/>
    <property type="molecule type" value="Genomic_DNA"/>
</dbReference>
<evidence type="ECO:0000313" key="8">
    <source>
        <dbReference type="EMBL" id="CAF3810482.1"/>
    </source>
</evidence>
<sequence length="144" mass="16730">MVSSLNLTDSRLNSLMNRPDRDIQTKVDSSIRFLNDTIQYNANEPSLAFYRLQEHMQKTSPVMIQKRYELENLQERMNGLIFDIEYSGDAIKDLANSNEHINNIVTNLEKAVYIGKQISLFRQKHVQQQLFEKKDGPLLASIKN</sequence>
<dbReference type="AlphaFoldDB" id="A0A813N466"/>
<dbReference type="Proteomes" id="UP000663889">
    <property type="component" value="Unassembled WGS sequence"/>
</dbReference>